<feature type="region of interest" description="Disordered" evidence="2">
    <location>
        <begin position="76"/>
        <end position="107"/>
    </location>
</feature>
<evidence type="ECO:0000256" key="2">
    <source>
        <dbReference type="SAM" id="MobiDB-lite"/>
    </source>
</evidence>
<feature type="non-terminal residue" evidence="4">
    <location>
        <position position="107"/>
    </location>
</feature>
<feature type="coiled-coil region" evidence="1">
    <location>
        <begin position="7"/>
        <end position="38"/>
    </location>
</feature>
<organism evidence="4 5">
    <name type="scientific">Helicoverpa armigera</name>
    <name type="common">Cotton bollworm</name>
    <name type="synonym">Heliothis armigera</name>
    <dbReference type="NCBI Taxonomy" id="29058"/>
    <lineage>
        <taxon>Eukaryota</taxon>
        <taxon>Metazoa</taxon>
        <taxon>Ecdysozoa</taxon>
        <taxon>Arthropoda</taxon>
        <taxon>Hexapoda</taxon>
        <taxon>Insecta</taxon>
        <taxon>Pterygota</taxon>
        <taxon>Neoptera</taxon>
        <taxon>Endopterygota</taxon>
        <taxon>Lepidoptera</taxon>
        <taxon>Glossata</taxon>
        <taxon>Ditrysia</taxon>
        <taxon>Noctuoidea</taxon>
        <taxon>Noctuidae</taxon>
        <taxon>Heliothinae</taxon>
        <taxon>Helicoverpa</taxon>
    </lineage>
</organism>
<proteinExistence type="predicted"/>
<feature type="non-terminal residue" evidence="4">
    <location>
        <position position="1"/>
    </location>
</feature>
<keyword evidence="1" id="KW-0175">Coiled coil</keyword>
<keyword evidence="5" id="KW-1185">Reference proteome</keyword>
<feature type="transmembrane region" description="Helical" evidence="3">
    <location>
        <begin position="43"/>
        <end position="61"/>
    </location>
</feature>
<keyword evidence="3" id="KW-1133">Transmembrane helix</keyword>
<sequence length="107" mass="12496">IPLEYQTENHNDMYKSIKQQLEDLKNQNLQQIDAMSETTHYTIIYSTLILVVLVLMAYTIFRLGKKWLTRRHVNRAQQQQQQRAQGSDLKRSRSRDSVVSDAVSESG</sequence>
<dbReference type="AlphaFoldDB" id="A0A2W1BHC7"/>
<evidence type="ECO:0000256" key="1">
    <source>
        <dbReference type="SAM" id="Coils"/>
    </source>
</evidence>
<protein>
    <submittedName>
        <fullName evidence="4">Uncharacterized protein</fullName>
    </submittedName>
</protein>
<evidence type="ECO:0000313" key="5">
    <source>
        <dbReference type="Proteomes" id="UP000249218"/>
    </source>
</evidence>
<dbReference type="Proteomes" id="UP000249218">
    <property type="component" value="Unassembled WGS sequence"/>
</dbReference>
<accession>A0A2W1BHC7</accession>
<keyword evidence="3" id="KW-0472">Membrane</keyword>
<feature type="compositionally biased region" description="Basic and acidic residues" evidence="2">
    <location>
        <begin position="88"/>
        <end position="98"/>
    </location>
</feature>
<evidence type="ECO:0000313" key="4">
    <source>
        <dbReference type="EMBL" id="PZC73671.1"/>
    </source>
</evidence>
<gene>
    <name evidence="4" type="primary">HaOG209004</name>
    <name evidence="4" type="ORF">B5X24_HaOG209004</name>
</gene>
<dbReference type="EMBL" id="KZ150093">
    <property type="protein sequence ID" value="PZC73671.1"/>
    <property type="molecule type" value="Genomic_DNA"/>
</dbReference>
<keyword evidence="3" id="KW-0812">Transmembrane</keyword>
<feature type="compositionally biased region" description="Low complexity" evidence="2">
    <location>
        <begin position="76"/>
        <end position="87"/>
    </location>
</feature>
<reference evidence="4 5" key="1">
    <citation type="journal article" date="2017" name="BMC Biol.">
        <title>Genomic innovations, transcriptional plasticity and gene loss underlying the evolution and divergence of two highly polyphagous and invasive Helicoverpa pest species.</title>
        <authorList>
            <person name="Pearce S.L."/>
            <person name="Clarke D.F."/>
            <person name="East P.D."/>
            <person name="Elfekih S."/>
            <person name="Gordon K.H."/>
            <person name="Jermiin L.S."/>
            <person name="McGaughran A."/>
            <person name="Oakeshott J.G."/>
            <person name="Papanikolaou A."/>
            <person name="Perera O.P."/>
            <person name="Rane R.V."/>
            <person name="Richards S."/>
            <person name="Tay W.T."/>
            <person name="Walsh T.K."/>
            <person name="Anderson A."/>
            <person name="Anderson C.J."/>
            <person name="Asgari S."/>
            <person name="Board P.G."/>
            <person name="Bretschneider A."/>
            <person name="Campbell P.M."/>
            <person name="Chertemps T."/>
            <person name="Christeller J.T."/>
            <person name="Coppin C.W."/>
            <person name="Downes S.J."/>
            <person name="Duan G."/>
            <person name="Farnsworth C.A."/>
            <person name="Good R.T."/>
            <person name="Han L.B."/>
            <person name="Han Y.C."/>
            <person name="Hatje K."/>
            <person name="Horne I."/>
            <person name="Huang Y.P."/>
            <person name="Hughes D.S."/>
            <person name="Jacquin-Joly E."/>
            <person name="James W."/>
            <person name="Jhangiani S."/>
            <person name="Kollmar M."/>
            <person name="Kuwar S.S."/>
            <person name="Li S."/>
            <person name="Liu N.Y."/>
            <person name="Maibeche M.T."/>
            <person name="Miller J.R."/>
            <person name="Montagne N."/>
            <person name="Perry T."/>
            <person name="Qu J."/>
            <person name="Song S.V."/>
            <person name="Sutton G.G."/>
            <person name="Vogel H."/>
            <person name="Walenz B.P."/>
            <person name="Xu W."/>
            <person name="Zhang H.J."/>
            <person name="Zou Z."/>
            <person name="Batterham P."/>
            <person name="Edwards O.R."/>
            <person name="Feyereisen R."/>
            <person name="Gibbs R.A."/>
            <person name="Heckel D.G."/>
            <person name="McGrath A."/>
            <person name="Robin C."/>
            <person name="Scherer S.E."/>
            <person name="Worley K.C."/>
            <person name="Wu Y.D."/>
        </authorList>
    </citation>
    <scope>NUCLEOTIDE SEQUENCE [LARGE SCALE GENOMIC DNA]</scope>
    <source>
        <strain evidence="4">Harm_GR_Male_#8</strain>
        <tissue evidence="4">Whole organism</tissue>
    </source>
</reference>
<evidence type="ECO:0000256" key="3">
    <source>
        <dbReference type="SAM" id="Phobius"/>
    </source>
</evidence>
<name>A0A2W1BHC7_HELAM</name>